<feature type="transmembrane region" description="Helical" evidence="1">
    <location>
        <begin position="57"/>
        <end position="81"/>
    </location>
</feature>
<comment type="caution">
    <text evidence="2">The sequence shown here is derived from an EMBL/GenBank/DDBJ whole genome shotgun (WGS) entry which is preliminary data.</text>
</comment>
<evidence type="ECO:0000313" key="3">
    <source>
        <dbReference type="Proteomes" id="UP000635606"/>
    </source>
</evidence>
<keyword evidence="3" id="KW-1185">Reference proteome</keyword>
<dbReference type="EMBL" id="BOPH01000022">
    <property type="protein sequence ID" value="GIJ66968.1"/>
    <property type="molecule type" value="Genomic_DNA"/>
</dbReference>
<organism evidence="2 3">
    <name type="scientific">Virgisporangium ochraceum</name>
    <dbReference type="NCBI Taxonomy" id="65505"/>
    <lineage>
        <taxon>Bacteria</taxon>
        <taxon>Bacillati</taxon>
        <taxon>Actinomycetota</taxon>
        <taxon>Actinomycetes</taxon>
        <taxon>Micromonosporales</taxon>
        <taxon>Micromonosporaceae</taxon>
        <taxon>Virgisporangium</taxon>
    </lineage>
</organism>
<feature type="transmembrane region" description="Helical" evidence="1">
    <location>
        <begin position="241"/>
        <end position="258"/>
    </location>
</feature>
<accession>A0A8J3ZS30</accession>
<dbReference type="PANTHER" id="PTHR36844">
    <property type="entry name" value="PROTEASE PRSW"/>
    <property type="match status" value="1"/>
</dbReference>
<keyword evidence="1" id="KW-1133">Transmembrane helix</keyword>
<sequence length="379" mass="40624">MTLVDEHTDRATAIRDSGWGARFRLVQWHNAAFWVFVFGMVAGVIELVHLYGPQLGAYGTGIGSGALLFGLYLVPWLFLLNHHNRHTALPPKLLLVAFLWGAVPATYLMGLQANTAILALYGKLFGPAWAHDFAAGLTAPVTEETSKATALVLLLGLAPRLVRSPYDGLIVGAFAGLGLQVSEDVLYSFNAAAASASDQLGAAWSIFLARASAGIVSHALFSAVFCSGLMWILGRGVPRHAVRGALMILAAMTAHSLWDNMGAYAGSWSGLAMLVLAAAELVLLWYTFRLAAPPERAWTRAILAPEVDRGVLYQPEVDAATGNRRAFLRSLHGRGQRRAGKHMIEAAHDLAKAVARADGGDSPEVDHARAEIARIRAYG</sequence>
<keyword evidence="1" id="KW-0812">Transmembrane</keyword>
<feature type="transmembrane region" description="Helical" evidence="1">
    <location>
        <begin position="215"/>
        <end position="234"/>
    </location>
</feature>
<reference evidence="2" key="1">
    <citation type="submission" date="2021-01" db="EMBL/GenBank/DDBJ databases">
        <title>Whole genome shotgun sequence of Virgisporangium ochraceum NBRC 16418.</title>
        <authorList>
            <person name="Komaki H."/>
            <person name="Tamura T."/>
        </authorList>
    </citation>
    <scope>NUCLEOTIDE SEQUENCE</scope>
    <source>
        <strain evidence="2">NBRC 16418</strain>
    </source>
</reference>
<dbReference type="GO" id="GO:0006508">
    <property type="term" value="P:proteolysis"/>
    <property type="evidence" value="ECO:0007669"/>
    <property type="project" value="UniProtKB-KW"/>
</dbReference>
<dbReference type="Pfam" id="PF13367">
    <property type="entry name" value="PrsW-protease"/>
    <property type="match status" value="1"/>
</dbReference>
<dbReference type="PANTHER" id="PTHR36844:SF1">
    <property type="entry name" value="PROTEASE PRSW"/>
    <property type="match status" value="1"/>
</dbReference>
<dbReference type="InterPro" id="IPR026898">
    <property type="entry name" value="PrsW"/>
</dbReference>
<gene>
    <name evidence="2" type="ORF">Voc01_018850</name>
</gene>
<proteinExistence type="predicted"/>
<keyword evidence="2" id="KW-0645">Protease</keyword>
<protein>
    <submittedName>
        <fullName evidence="2">Protease PrsW</fullName>
    </submittedName>
</protein>
<evidence type="ECO:0000256" key="1">
    <source>
        <dbReference type="SAM" id="Phobius"/>
    </source>
</evidence>
<dbReference type="RefSeq" id="WP_203926934.1">
    <property type="nucleotide sequence ID" value="NZ_BOPH01000022.1"/>
</dbReference>
<feature type="transmembrane region" description="Helical" evidence="1">
    <location>
        <begin position="264"/>
        <end position="286"/>
    </location>
</feature>
<dbReference type="GO" id="GO:0008233">
    <property type="term" value="F:peptidase activity"/>
    <property type="evidence" value="ECO:0007669"/>
    <property type="project" value="UniProtKB-KW"/>
</dbReference>
<keyword evidence="2" id="KW-0378">Hydrolase</keyword>
<dbReference type="Proteomes" id="UP000635606">
    <property type="component" value="Unassembled WGS sequence"/>
</dbReference>
<keyword evidence="1" id="KW-0472">Membrane</keyword>
<feature type="transmembrane region" description="Helical" evidence="1">
    <location>
        <begin position="31"/>
        <end position="51"/>
    </location>
</feature>
<name>A0A8J3ZS30_9ACTN</name>
<evidence type="ECO:0000313" key="2">
    <source>
        <dbReference type="EMBL" id="GIJ66968.1"/>
    </source>
</evidence>
<dbReference type="AlphaFoldDB" id="A0A8J3ZS30"/>
<feature type="transmembrane region" description="Helical" evidence="1">
    <location>
        <begin position="93"/>
        <end position="121"/>
    </location>
</feature>